<name>A0A034WSU0_BACDO</name>
<dbReference type="AlphaFoldDB" id="A0A034WSU0"/>
<dbReference type="GO" id="GO:0046872">
    <property type="term" value="F:metal ion binding"/>
    <property type="evidence" value="ECO:0007669"/>
    <property type="project" value="UniProtKB-KW"/>
</dbReference>
<comment type="cofactor">
    <cofactor evidence="1">
        <name>a divalent metal cation</name>
        <dbReference type="ChEBI" id="CHEBI:60240"/>
    </cofactor>
</comment>
<dbReference type="EMBL" id="GAKP01001263">
    <property type="protein sequence ID" value="JAC57689.1"/>
    <property type="molecule type" value="Transcribed_RNA"/>
</dbReference>
<reference evidence="4" key="1">
    <citation type="journal article" date="2014" name="BMC Genomics">
        <title>Characterizing the developmental transcriptome of the oriental fruit fly, Bactrocera dorsalis (Diptera: Tephritidae) through comparative genomic analysis with Drosophila melanogaster utilizing modENCODE datasets.</title>
        <authorList>
            <person name="Geib S.M."/>
            <person name="Calla B."/>
            <person name="Hall B."/>
            <person name="Hou S."/>
            <person name="Manoukis N.C."/>
        </authorList>
    </citation>
    <scope>NUCLEOTIDE SEQUENCE</scope>
    <source>
        <strain evidence="4">Punador</strain>
    </source>
</reference>
<dbReference type="OrthoDB" id="6581217at2759"/>
<proteinExistence type="predicted"/>
<evidence type="ECO:0000256" key="2">
    <source>
        <dbReference type="ARBA" id="ARBA00022723"/>
    </source>
</evidence>
<protein>
    <recommendedName>
        <fullName evidence="3">DDE Tnp4 domain-containing protein</fullName>
    </recommendedName>
</protein>
<feature type="domain" description="DDE Tnp4" evidence="3">
    <location>
        <begin position="2"/>
        <end position="77"/>
    </location>
</feature>
<dbReference type="Pfam" id="PF13359">
    <property type="entry name" value="DDE_Tnp_4"/>
    <property type="match status" value="1"/>
</dbReference>
<dbReference type="InterPro" id="IPR027806">
    <property type="entry name" value="HARBI1_dom"/>
</dbReference>
<feature type="non-terminal residue" evidence="4">
    <location>
        <position position="118"/>
    </location>
</feature>
<evidence type="ECO:0000313" key="4">
    <source>
        <dbReference type="EMBL" id="JAC57689.1"/>
    </source>
</evidence>
<keyword evidence="2" id="KW-0479">Metal-binding</keyword>
<sequence length="118" mass="13708">MLGDEAYPLRKYLLRPYSKTNLNNDSELFNTMLSKSRKSIECAFGIITNKWRLLTKSIETDIYGAELFVKTICLLHNIIIDKEGVCMQTLMQVQQTIPINMNRQRQYNRSSEAATTIR</sequence>
<evidence type="ECO:0000256" key="1">
    <source>
        <dbReference type="ARBA" id="ARBA00001968"/>
    </source>
</evidence>
<accession>A0A034WSU0</accession>
<evidence type="ECO:0000259" key="3">
    <source>
        <dbReference type="Pfam" id="PF13359"/>
    </source>
</evidence>
<organism evidence="4">
    <name type="scientific">Bactrocera dorsalis</name>
    <name type="common">Oriental fruit fly</name>
    <name type="synonym">Dacus dorsalis</name>
    <dbReference type="NCBI Taxonomy" id="27457"/>
    <lineage>
        <taxon>Eukaryota</taxon>
        <taxon>Metazoa</taxon>
        <taxon>Ecdysozoa</taxon>
        <taxon>Arthropoda</taxon>
        <taxon>Hexapoda</taxon>
        <taxon>Insecta</taxon>
        <taxon>Pterygota</taxon>
        <taxon>Neoptera</taxon>
        <taxon>Endopterygota</taxon>
        <taxon>Diptera</taxon>
        <taxon>Brachycera</taxon>
        <taxon>Muscomorpha</taxon>
        <taxon>Tephritoidea</taxon>
        <taxon>Tephritidae</taxon>
        <taxon>Bactrocera</taxon>
        <taxon>Bactrocera</taxon>
    </lineage>
</organism>